<dbReference type="Proteomes" id="UP001476247">
    <property type="component" value="Unassembled WGS sequence"/>
</dbReference>
<dbReference type="EMBL" id="BAABUJ010000036">
    <property type="protein sequence ID" value="GAA5804585.1"/>
    <property type="molecule type" value="Genomic_DNA"/>
</dbReference>
<evidence type="ECO:0000313" key="4">
    <source>
        <dbReference type="EMBL" id="GAA5804585.1"/>
    </source>
</evidence>
<name>A0ABP9YC98_9FUNG</name>
<evidence type="ECO:0000313" key="5">
    <source>
        <dbReference type="Proteomes" id="UP001476247"/>
    </source>
</evidence>
<proteinExistence type="predicted"/>
<dbReference type="InterPro" id="IPR018466">
    <property type="entry name" value="Kre9/Knh1-like_N"/>
</dbReference>
<reference evidence="4 5" key="1">
    <citation type="submission" date="2024-04" db="EMBL/GenBank/DDBJ databases">
        <title>genome sequences of Mucor flavus KT1a and Helicostylum pulchrum KT1b strains isolation_sourced from the surface of a dry-aged beef.</title>
        <authorList>
            <person name="Toyotome T."/>
            <person name="Hosono M."/>
            <person name="Torimaru M."/>
            <person name="Fukuda K."/>
            <person name="Mikami N."/>
        </authorList>
    </citation>
    <scope>NUCLEOTIDE SEQUENCE [LARGE SCALE GENOMIC DNA]</scope>
    <source>
        <strain evidence="4 5">KT1b</strain>
    </source>
</reference>
<protein>
    <recommendedName>
        <fullName evidence="3">Yeast cell wall synthesis Kre9/Knh1-like N-terminal domain-containing protein</fullName>
    </recommendedName>
</protein>
<comment type="caution">
    <text evidence="4">The sequence shown here is derived from an EMBL/GenBank/DDBJ whole genome shotgun (WGS) entry which is preliminary data.</text>
</comment>
<sequence>MKFALVSFLTLCVSVVTFAQNPMNAGIASTHPPLNSVVARSFEYTIRWGITDENAKFIDTISVIKGEALALDVIIPNILTNASIAISDLSYNWTIPATLTPGADYSLRFIGDNSDTTYPPYFSIKQFGPVH</sequence>
<keyword evidence="1 2" id="KW-0732">Signal</keyword>
<dbReference type="InterPro" id="IPR052982">
    <property type="entry name" value="SRP1/TIP1-like"/>
</dbReference>
<keyword evidence="5" id="KW-1185">Reference proteome</keyword>
<dbReference type="Pfam" id="PF10342">
    <property type="entry name" value="Kre9_KNH"/>
    <property type="match status" value="1"/>
</dbReference>
<evidence type="ECO:0000256" key="1">
    <source>
        <dbReference type="ARBA" id="ARBA00022729"/>
    </source>
</evidence>
<accession>A0ABP9YC98</accession>
<dbReference type="PANTHER" id="PTHR40633">
    <property type="entry name" value="MATRIX PROTEIN, PUTATIVE (AFU_ORTHOLOGUE AFUA_8G05410)-RELATED"/>
    <property type="match status" value="1"/>
</dbReference>
<evidence type="ECO:0000256" key="2">
    <source>
        <dbReference type="SAM" id="SignalP"/>
    </source>
</evidence>
<evidence type="ECO:0000259" key="3">
    <source>
        <dbReference type="Pfam" id="PF10342"/>
    </source>
</evidence>
<organism evidence="4 5">
    <name type="scientific">Helicostylum pulchrum</name>
    <dbReference type="NCBI Taxonomy" id="562976"/>
    <lineage>
        <taxon>Eukaryota</taxon>
        <taxon>Fungi</taxon>
        <taxon>Fungi incertae sedis</taxon>
        <taxon>Mucoromycota</taxon>
        <taxon>Mucoromycotina</taxon>
        <taxon>Mucoromycetes</taxon>
        <taxon>Mucorales</taxon>
        <taxon>Mucorineae</taxon>
        <taxon>Mucoraceae</taxon>
        <taxon>Helicostylum</taxon>
    </lineage>
</organism>
<feature type="domain" description="Yeast cell wall synthesis Kre9/Knh1-like N-terminal" evidence="3">
    <location>
        <begin position="32"/>
        <end position="124"/>
    </location>
</feature>
<dbReference type="PANTHER" id="PTHR40633:SF1">
    <property type="entry name" value="GPI ANCHORED SERINE-THREONINE RICH PROTEIN (AFU_ORTHOLOGUE AFUA_1G03630)"/>
    <property type="match status" value="1"/>
</dbReference>
<feature type="signal peptide" evidence="2">
    <location>
        <begin position="1"/>
        <end position="19"/>
    </location>
</feature>
<gene>
    <name evidence="4" type="ORF">HPULCUR_010086</name>
</gene>
<feature type="chain" id="PRO_5046535676" description="Yeast cell wall synthesis Kre9/Knh1-like N-terminal domain-containing protein" evidence="2">
    <location>
        <begin position="20"/>
        <end position="131"/>
    </location>
</feature>